<evidence type="ECO:0000256" key="6">
    <source>
        <dbReference type="ARBA" id="ARBA00047942"/>
    </source>
</evidence>
<dbReference type="EMBL" id="VSSQ01003763">
    <property type="protein sequence ID" value="MPM22233.1"/>
    <property type="molecule type" value="Genomic_DNA"/>
</dbReference>
<comment type="catalytic activity">
    <reaction evidence="6">
        <text>a 2'-deoxyadenosine in DNA + S-adenosyl-L-methionine = an N(6)-methyl-2'-deoxyadenosine in DNA + S-adenosyl-L-homocysteine + H(+)</text>
        <dbReference type="Rhea" id="RHEA:15197"/>
        <dbReference type="Rhea" id="RHEA-COMP:12418"/>
        <dbReference type="Rhea" id="RHEA-COMP:12419"/>
        <dbReference type="ChEBI" id="CHEBI:15378"/>
        <dbReference type="ChEBI" id="CHEBI:57856"/>
        <dbReference type="ChEBI" id="CHEBI:59789"/>
        <dbReference type="ChEBI" id="CHEBI:90615"/>
        <dbReference type="ChEBI" id="CHEBI:90616"/>
        <dbReference type="EC" id="2.1.1.72"/>
    </reaction>
</comment>
<sequence length="241" mass="27334">MKFNTVVANPPFSLDKWGKVEDKDGDKTTVSYDPETDPYNRFWRGIPPKSKGDWAFISHMIETTYEGSGKVGVVVPHGVLFRGASEGKIRQKTIEDNILEAVIGLPANLFYGTGIPAAILVFNKGKEKNTNVLFIDSSKHFESAKNQSKLRETDIDHIVQTYRKFNSGKLKAGVVEEKYSYVATFDEIKENDFNLNIPRYVDTFEEEAEVDIAAVQKEIAKLETELKDVQLEMEKYLKELI</sequence>
<keyword evidence="2" id="KW-0489">Methyltransferase</keyword>
<keyword evidence="7" id="KW-0175">Coiled coil</keyword>
<dbReference type="SUPFAM" id="SSF53335">
    <property type="entry name" value="S-adenosyl-L-methionine-dependent methyltransferases"/>
    <property type="match status" value="1"/>
</dbReference>
<feature type="domain" description="DNA methylase adenine-specific" evidence="8">
    <location>
        <begin position="1"/>
        <end position="207"/>
    </location>
</feature>
<dbReference type="GO" id="GO:0009007">
    <property type="term" value="F:site-specific DNA-methyltransferase (adenine-specific) activity"/>
    <property type="evidence" value="ECO:0007669"/>
    <property type="project" value="UniProtKB-EC"/>
</dbReference>
<dbReference type="Pfam" id="PF02384">
    <property type="entry name" value="N6_Mtase"/>
    <property type="match status" value="1"/>
</dbReference>
<evidence type="ECO:0000259" key="8">
    <source>
        <dbReference type="Pfam" id="PF02384"/>
    </source>
</evidence>
<dbReference type="GO" id="GO:0032259">
    <property type="term" value="P:methylation"/>
    <property type="evidence" value="ECO:0007669"/>
    <property type="project" value="UniProtKB-KW"/>
</dbReference>
<dbReference type="PANTHER" id="PTHR42933">
    <property type="entry name" value="SLR6095 PROTEIN"/>
    <property type="match status" value="1"/>
</dbReference>
<dbReference type="GO" id="GO:0008170">
    <property type="term" value="F:N-methyltransferase activity"/>
    <property type="evidence" value="ECO:0007669"/>
    <property type="project" value="InterPro"/>
</dbReference>
<dbReference type="GO" id="GO:0003677">
    <property type="term" value="F:DNA binding"/>
    <property type="evidence" value="ECO:0007669"/>
    <property type="project" value="InterPro"/>
</dbReference>
<keyword evidence="4" id="KW-0949">S-adenosyl-L-methionine</keyword>
<dbReference type="Gene3D" id="3.40.50.150">
    <property type="entry name" value="Vaccinia Virus protein VP39"/>
    <property type="match status" value="1"/>
</dbReference>
<gene>
    <name evidence="9" type="ORF">SDC9_68684</name>
</gene>
<protein>
    <recommendedName>
        <fullName evidence="1">site-specific DNA-methyltransferase (adenine-specific)</fullName>
        <ecNumber evidence="1">2.1.1.72</ecNumber>
    </recommendedName>
</protein>
<organism evidence="9">
    <name type="scientific">bioreactor metagenome</name>
    <dbReference type="NCBI Taxonomy" id="1076179"/>
    <lineage>
        <taxon>unclassified sequences</taxon>
        <taxon>metagenomes</taxon>
        <taxon>ecological metagenomes</taxon>
    </lineage>
</organism>
<dbReference type="AlphaFoldDB" id="A0A644Y6N9"/>
<comment type="caution">
    <text evidence="9">The sequence shown here is derived from an EMBL/GenBank/DDBJ whole genome shotgun (WGS) entry which is preliminary data.</text>
</comment>
<keyword evidence="5" id="KW-0680">Restriction system</keyword>
<evidence type="ECO:0000256" key="5">
    <source>
        <dbReference type="ARBA" id="ARBA00022747"/>
    </source>
</evidence>
<evidence type="ECO:0000256" key="2">
    <source>
        <dbReference type="ARBA" id="ARBA00022603"/>
    </source>
</evidence>
<dbReference type="InterPro" id="IPR002052">
    <property type="entry name" value="DNA_methylase_N6_adenine_CS"/>
</dbReference>
<evidence type="ECO:0000313" key="9">
    <source>
        <dbReference type="EMBL" id="MPM22233.1"/>
    </source>
</evidence>
<dbReference type="InterPro" id="IPR051537">
    <property type="entry name" value="DNA_Adenine_Mtase"/>
</dbReference>
<dbReference type="InterPro" id="IPR029063">
    <property type="entry name" value="SAM-dependent_MTases_sf"/>
</dbReference>
<dbReference type="InterPro" id="IPR003356">
    <property type="entry name" value="DNA_methylase_A-5"/>
</dbReference>
<evidence type="ECO:0000256" key="3">
    <source>
        <dbReference type="ARBA" id="ARBA00022679"/>
    </source>
</evidence>
<dbReference type="PANTHER" id="PTHR42933:SF3">
    <property type="entry name" value="TYPE I RESTRICTION ENZYME MJAVIII METHYLASE SUBUNIT"/>
    <property type="match status" value="1"/>
</dbReference>
<keyword evidence="3" id="KW-0808">Transferase</keyword>
<evidence type="ECO:0000256" key="1">
    <source>
        <dbReference type="ARBA" id="ARBA00011900"/>
    </source>
</evidence>
<evidence type="ECO:0000256" key="7">
    <source>
        <dbReference type="SAM" id="Coils"/>
    </source>
</evidence>
<proteinExistence type="predicted"/>
<dbReference type="GO" id="GO:0009307">
    <property type="term" value="P:DNA restriction-modification system"/>
    <property type="evidence" value="ECO:0007669"/>
    <property type="project" value="UniProtKB-KW"/>
</dbReference>
<accession>A0A644Y6N9</accession>
<evidence type="ECO:0000256" key="4">
    <source>
        <dbReference type="ARBA" id="ARBA00022691"/>
    </source>
</evidence>
<reference evidence="9" key="1">
    <citation type="submission" date="2019-08" db="EMBL/GenBank/DDBJ databases">
        <authorList>
            <person name="Kucharzyk K."/>
            <person name="Murdoch R.W."/>
            <person name="Higgins S."/>
            <person name="Loffler F."/>
        </authorList>
    </citation>
    <scope>NUCLEOTIDE SEQUENCE</scope>
</reference>
<name>A0A644Y6N9_9ZZZZ</name>
<feature type="coiled-coil region" evidence="7">
    <location>
        <begin position="205"/>
        <end position="239"/>
    </location>
</feature>
<dbReference type="EC" id="2.1.1.72" evidence="1"/>
<dbReference type="PROSITE" id="PS00092">
    <property type="entry name" value="N6_MTASE"/>
    <property type="match status" value="1"/>
</dbReference>